<organism evidence="2 3">
    <name type="scientific">Tetradesmus obliquus</name>
    <name type="common">Green alga</name>
    <name type="synonym">Acutodesmus obliquus</name>
    <dbReference type="NCBI Taxonomy" id="3088"/>
    <lineage>
        <taxon>Eukaryota</taxon>
        <taxon>Viridiplantae</taxon>
        <taxon>Chlorophyta</taxon>
        <taxon>core chlorophytes</taxon>
        <taxon>Chlorophyceae</taxon>
        <taxon>CS clade</taxon>
        <taxon>Sphaeropleales</taxon>
        <taxon>Scenedesmaceae</taxon>
        <taxon>Tetradesmus</taxon>
    </lineage>
</organism>
<name>A0ABY8U9S4_TETOB</name>
<evidence type="ECO:0000313" key="3">
    <source>
        <dbReference type="Proteomes" id="UP001244341"/>
    </source>
</evidence>
<dbReference type="InterPro" id="IPR013083">
    <property type="entry name" value="Znf_RING/FYVE/PHD"/>
</dbReference>
<reference evidence="2 3" key="1">
    <citation type="submission" date="2023-05" db="EMBL/GenBank/DDBJ databases">
        <title>A 100% complete, gapless, phased diploid assembly of the Scenedesmus obliquus UTEX 3031 genome.</title>
        <authorList>
            <person name="Biondi T.C."/>
            <person name="Hanschen E.R."/>
            <person name="Kwon T."/>
            <person name="Eng W."/>
            <person name="Kruse C.P.S."/>
            <person name="Koehler S.I."/>
            <person name="Kunde Y."/>
            <person name="Gleasner C.D."/>
            <person name="You Mak K.T."/>
            <person name="Polle J."/>
            <person name="Hovde B.T."/>
            <person name="Starkenburg S.R."/>
        </authorList>
    </citation>
    <scope>NUCLEOTIDE SEQUENCE [LARGE SCALE GENOMIC DNA]</scope>
    <source>
        <strain evidence="2 3">DOE0152z</strain>
    </source>
</reference>
<dbReference type="Pfam" id="PF14570">
    <property type="entry name" value="zf-RING_4"/>
    <property type="match status" value="1"/>
</dbReference>
<dbReference type="SUPFAM" id="SSF57850">
    <property type="entry name" value="RING/U-box"/>
    <property type="match status" value="1"/>
</dbReference>
<accession>A0ABY8U9S4</accession>
<keyword evidence="3" id="KW-1185">Reference proteome</keyword>
<sequence length="301" mass="31104">MARSRVPVAKVQLKSTAHKAVLHVETPVECPLCIETLDDTDRDFFPCPCGYQEQQQQQQQQGQLDRRASSGFTSVEVTTVVAGSRHSVCVPVSNHSEVAPFPEAATLLEMLQSAVNGSKLSSTEAAVQLVQCLRKLEADSQHKQQQAWLQQALANGNQSAGLWTDSGLPGVDFAGVGGLGSGIPAAVPARLQMLWAGSSGQQGSTQAAAAPAAAATAASAPGYGGSVNPPPGFGGLAGSRLLNGAYNPLSYADMGAAAASKGAAAAGAAPPGFNFSGLDSGLKQQQQQQQQQQQPIYRPWA</sequence>
<feature type="region of interest" description="Disordered" evidence="1">
    <location>
        <begin position="275"/>
        <end position="301"/>
    </location>
</feature>
<dbReference type="Gene3D" id="3.30.40.10">
    <property type="entry name" value="Zinc/RING finger domain, C3HC4 (zinc finger)"/>
    <property type="match status" value="1"/>
</dbReference>
<dbReference type="EMBL" id="CP126216">
    <property type="protein sequence ID" value="WIA18193.1"/>
    <property type="molecule type" value="Genomic_DNA"/>
</dbReference>
<protein>
    <recommendedName>
        <fullName evidence="4">Zinc finger RING-type eukaryotic domain-containing protein</fullName>
    </recommendedName>
</protein>
<gene>
    <name evidence="2" type="ORF">OEZ85_009666</name>
</gene>
<evidence type="ECO:0000313" key="2">
    <source>
        <dbReference type="EMBL" id="WIA18193.1"/>
    </source>
</evidence>
<feature type="compositionally biased region" description="Low complexity" evidence="1">
    <location>
        <begin position="284"/>
        <end position="294"/>
    </location>
</feature>
<evidence type="ECO:0000256" key="1">
    <source>
        <dbReference type="SAM" id="MobiDB-lite"/>
    </source>
</evidence>
<dbReference type="Proteomes" id="UP001244341">
    <property type="component" value="Chromosome 9b"/>
</dbReference>
<evidence type="ECO:0008006" key="4">
    <source>
        <dbReference type="Google" id="ProtNLM"/>
    </source>
</evidence>
<proteinExistence type="predicted"/>